<dbReference type="InterPro" id="IPR051681">
    <property type="entry name" value="Ser/Thr_Kinases-Pseudokinases"/>
</dbReference>
<keyword evidence="2" id="KW-0808">Transferase</keyword>
<evidence type="ECO:0000256" key="2">
    <source>
        <dbReference type="ARBA" id="ARBA00022679"/>
    </source>
</evidence>
<evidence type="ECO:0000256" key="5">
    <source>
        <dbReference type="ARBA" id="ARBA00022840"/>
    </source>
</evidence>
<dbReference type="CDD" id="cd00180">
    <property type="entry name" value="PKc"/>
    <property type="match status" value="1"/>
</dbReference>
<dbReference type="Pfam" id="PF00069">
    <property type="entry name" value="Pkinase"/>
    <property type="match status" value="1"/>
</dbReference>
<comment type="caution">
    <text evidence="8">The sequence shown here is derived from an EMBL/GenBank/DDBJ whole genome shotgun (WGS) entry which is preliminary data.</text>
</comment>
<dbReference type="SUPFAM" id="SSF56112">
    <property type="entry name" value="Protein kinase-like (PK-like)"/>
    <property type="match status" value="2"/>
</dbReference>
<dbReference type="GO" id="GO:0004674">
    <property type="term" value="F:protein serine/threonine kinase activity"/>
    <property type="evidence" value="ECO:0007669"/>
    <property type="project" value="UniProtKB-KW"/>
</dbReference>
<feature type="binding site" evidence="6">
    <location>
        <position position="49"/>
    </location>
    <ligand>
        <name>ATP</name>
        <dbReference type="ChEBI" id="CHEBI:30616"/>
    </ligand>
</feature>
<proteinExistence type="predicted"/>
<evidence type="ECO:0000313" key="8">
    <source>
        <dbReference type="EMBL" id="CAD7703800.1"/>
    </source>
</evidence>
<dbReference type="Gene3D" id="3.30.200.20">
    <property type="entry name" value="Phosphorylase Kinase, domain 1"/>
    <property type="match status" value="2"/>
</dbReference>
<dbReference type="PANTHER" id="PTHR44329:SF298">
    <property type="entry name" value="MIXED LINEAGE KINASE DOMAIN-LIKE PROTEIN"/>
    <property type="match status" value="1"/>
</dbReference>
<dbReference type="PROSITE" id="PS00107">
    <property type="entry name" value="PROTEIN_KINASE_ATP"/>
    <property type="match status" value="1"/>
</dbReference>
<evidence type="ECO:0000256" key="4">
    <source>
        <dbReference type="ARBA" id="ARBA00022777"/>
    </source>
</evidence>
<dbReference type="AlphaFoldDB" id="A0A8S1JDR6"/>
<evidence type="ECO:0000256" key="1">
    <source>
        <dbReference type="ARBA" id="ARBA00022527"/>
    </source>
</evidence>
<evidence type="ECO:0000259" key="7">
    <source>
        <dbReference type="PROSITE" id="PS50011"/>
    </source>
</evidence>
<name>A0A8S1JDR6_9CHLO</name>
<keyword evidence="4" id="KW-0418">Kinase</keyword>
<sequence>MGEFGNLRRDLRVDVERSEETSLLGSGAFGEVRKGLAVVEGVRRPVAVKYANRLHPREARKSFDNELRVYDSLYEHCKHPRILECFGGNLGVEDSDEEDDQTVDKMFIVLELMDMSLRDLIYEPEHADHRNYRTILLVCAQIAEGLEFLHHNRIVHYDIKPSNVLITEKDGAQFHGRACRFVVKLADFGLSKMRMQRSTAASFKGQVGYMAPEIFMSLHFRGKRATDKVDVYSLGVLIWEFVMQKDRLSESMGESIESVPSPASDNLSESDCYLGSSRFTMPKSVPKDLRDLIGKCVEYRPDTRPACSEVQGTLLKLADEPWALRTPADLADAEDLQGQAAVSIADSAMDRHQEGPPEACLPRINLQIEVEYPDRCSEASSLVGGGPYSVVEKGVCKDDSAKGHRVIVKHAKVVQYRDLFKHELEMFSRLPEHPNIARCYGGSLGQGNGSEPGADRDIFIVIEELGQSWEAFLLDNTVKVKGGKVIRSDTRYFTMLKAFHDVASGLRHCHDNSIIYGNLNPQNVLLNKEGCAKLTSLMFSRFFSDCYSSFHPEIAVVSPELLLGRYHRYQEFTEKMDIFALGAFMWGSLEIDAQAIDQVLRPPRETDNGQEQQGCSGLALSEHYPDELRALILNCTAILPTSRPSCQEVVGSLERMLVSTWVQNPVFKIDVQGVSTVPWICATPTRRFIKNRAVKENTVHTWFAQTLKVLDRFLGYA</sequence>
<dbReference type="SMART" id="SM00220">
    <property type="entry name" value="S_TKc"/>
    <property type="match status" value="2"/>
</dbReference>
<evidence type="ECO:0000256" key="3">
    <source>
        <dbReference type="ARBA" id="ARBA00022741"/>
    </source>
</evidence>
<dbReference type="InterPro" id="IPR017441">
    <property type="entry name" value="Protein_kinase_ATP_BS"/>
</dbReference>
<keyword evidence="3 6" id="KW-0547">Nucleotide-binding</keyword>
<reference evidence="8" key="1">
    <citation type="submission" date="2020-12" db="EMBL/GenBank/DDBJ databases">
        <authorList>
            <person name="Iha C."/>
        </authorList>
    </citation>
    <scope>NUCLEOTIDE SEQUENCE</scope>
</reference>
<evidence type="ECO:0000256" key="6">
    <source>
        <dbReference type="PROSITE-ProRule" id="PRU10141"/>
    </source>
</evidence>
<dbReference type="InterPro" id="IPR000719">
    <property type="entry name" value="Prot_kinase_dom"/>
</dbReference>
<keyword evidence="9" id="KW-1185">Reference proteome</keyword>
<gene>
    <name evidence="8" type="ORF">OSTQU699_LOCUS9157</name>
</gene>
<dbReference type="PROSITE" id="PS00108">
    <property type="entry name" value="PROTEIN_KINASE_ST"/>
    <property type="match status" value="1"/>
</dbReference>
<dbReference type="OrthoDB" id="1560977at2759"/>
<evidence type="ECO:0000313" key="9">
    <source>
        <dbReference type="Proteomes" id="UP000708148"/>
    </source>
</evidence>
<dbReference type="InterPro" id="IPR011009">
    <property type="entry name" value="Kinase-like_dom_sf"/>
</dbReference>
<dbReference type="PROSITE" id="PS50011">
    <property type="entry name" value="PROTEIN_KINASE_DOM"/>
    <property type="match status" value="2"/>
</dbReference>
<dbReference type="CDD" id="cd14014">
    <property type="entry name" value="STKc_PknB_like"/>
    <property type="match status" value="1"/>
</dbReference>
<dbReference type="EMBL" id="CAJHUC010002425">
    <property type="protein sequence ID" value="CAD7703800.1"/>
    <property type="molecule type" value="Genomic_DNA"/>
</dbReference>
<feature type="domain" description="Protein kinase" evidence="7">
    <location>
        <begin position="377"/>
        <end position="667"/>
    </location>
</feature>
<feature type="domain" description="Protein kinase" evidence="7">
    <location>
        <begin position="18"/>
        <end position="323"/>
    </location>
</feature>
<accession>A0A8S1JDR6</accession>
<dbReference type="Proteomes" id="UP000708148">
    <property type="component" value="Unassembled WGS sequence"/>
</dbReference>
<dbReference type="PANTHER" id="PTHR44329">
    <property type="entry name" value="SERINE/THREONINE-PROTEIN KINASE TNNI3K-RELATED"/>
    <property type="match status" value="1"/>
</dbReference>
<dbReference type="InterPro" id="IPR001245">
    <property type="entry name" value="Ser-Thr/Tyr_kinase_cat_dom"/>
</dbReference>
<organism evidence="8 9">
    <name type="scientific">Ostreobium quekettii</name>
    <dbReference type="NCBI Taxonomy" id="121088"/>
    <lineage>
        <taxon>Eukaryota</taxon>
        <taxon>Viridiplantae</taxon>
        <taxon>Chlorophyta</taxon>
        <taxon>core chlorophytes</taxon>
        <taxon>Ulvophyceae</taxon>
        <taxon>TCBD clade</taxon>
        <taxon>Bryopsidales</taxon>
        <taxon>Ostreobineae</taxon>
        <taxon>Ostreobiaceae</taxon>
        <taxon>Ostreobium</taxon>
    </lineage>
</organism>
<dbReference type="Gene3D" id="1.10.510.10">
    <property type="entry name" value="Transferase(Phosphotransferase) domain 1"/>
    <property type="match status" value="2"/>
</dbReference>
<dbReference type="Pfam" id="PF07714">
    <property type="entry name" value="PK_Tyr_Ser-Thr"/>
    <property type="match status" value="1"/>
</dbReference>
<dbReference type="GO" id="GO:0005524">
    <property type="term" value="F:ATP binding"/>
    <property type="evidence" value="ECO:0007669"/>
    <property type="project" value="UniProtKB-UniRule"/>
</dbReference>
<dbReference type="InterPro" id="IPR008271">
    <property type="entry name" value="Ser/Thr_kinase_AS"/>
</dbReference>
<keyword evidence="5 6" id="KW-0067">ATP-binding</keyword>
<keyword evidence="1" id="KW-0723">Serine/threonine-protein kinase</keyword>
<protein>
    <recommendedName>
        <fullName evidence="7">Protein kinase domain-containing protein</fullName>
    </recommendedName>
</protein>